<comment type="similarity">
    <text evidence="1">Belongs to the peptidase C2 family.</text>
</comment>
<feature type="compositionally biased region" description="Basic and acidic residues" evidence="12">
    <location>
        <begin position="13"/>
        <end position="69"/>
    </location>
</feature>
<comment type="caution">
    <text evidence="14">The sequence shown here is derived from an EMBL/GenBank/DDBJ whole genome shotgun (WGS) entry which is preliminary data.</text>
</comment>
<evidence type="ECO:0000256" key="5">
    <source>
        <dbReference type="ARBA" id="ARBA00022737"/>
    </source>
</evidence>
<dbReference type="FunFam" id="3.90.70.10:FF:000010">
    <property type="entry name" value="Calpain 15"/>
    <property type="match status" value="1"/>
</dbReference>
<dbReference type="GO" id="GO:0006508">
    <property type="term" value="P:proteolysis"/>
    <property type="evidence" value="ECO:0007669"/>
    <property type="project" value="UniProtKB-KW"/>
</dbReference>
<keyword evidence="4" id="KW-0479">Metal-binding</keyword>
<keyword evidence="2" id="KW-0597">Phosphoprotein</keyword>
<sequence length="675" mass="76256">MAWWKKGASATPEESKPKKKEEKEEVKTSEKEESKSRLSRTTSKEAAKPAAKEETKANTIVVKEEKKETPPPALPPTTQKVEFRAKEELAKVGTGLYKGLIIGTSNKGAIDRIRSNFEAQQVPYTDSQFPPQASNLIKDFSVLPYSDQRLWKTYQWKRASEIYSQPIKVFNNIDPNDIKQGALGDCYFLSTLSAIAEFPNRIQKLFDTQEYQPSGCYTVNICDQGIWNDFVVDDYFPYDPKAKKCAFSGPNIQSGVSELWVLLLEKAWAKRFGSYYAIDGGFAQDALRDLTGGPCEVIPIEDDNIWQKVLTADQRDFIITASSSGEEGNGDAVNELGLVTLHAYSVIAAREITSRRGPEKLLQIRNPWGEQEWQGDWSDSSDLWTPQLKQELGWSNVNDGTFWMAFDDFAEYFSNVTICRVHDDYYYEALHYTQSKDAFAVFKVTLANPGETYFISTQVDDRVFGEESGYQYSPTRIIAAKLNDNYAREQGNRLTYINSIGNFEDRDVWVLSELEAGTYLVYVEVNWLENFTNQLGFSVYSASPLTVEDVTFKERNFIQEVYNFDFAKAVGKPMALGPDIYSYTVLNYGTGKDGKVKEGFLVDAIENSSKDLVLDLEVIHKTLVNVELTGPYAGSDTYKVVLRPGEKAVVVKKQIDIAEEKTSAMQIKKKKLIPL</sequence>
<protein>
    <recommendedName>
        <fullName evidence="13">Calpain catalytic domain-containing protein</fullName>
    </recommendedName>
</protein>
<accession>A0AAU9IAG3</accession>
<feature type="active site" evidence="10 11">
    <location>
        <position position="186"/>
    </location>
</feature>
<evidence type="ECO:0000256" key="12">
    <source>
        <dbReference type="SAM" id="MobiDB-lite"/>
    </source>
</evidence>
<dbReference type="InterPro" id="IPR000169">
    <property type="entry name" value="Pept_cys_AS"/>
</dbReference>
<dbReference type="Pfam" id="PF00648">
    <property type="entry name" value="Peptidase_C2"/>
    <property type="match status" value="1"/>
</dbReference>
<keyword evidence="3 11" id="KW-0645">Protease</keyword>
<dbReference type="GO" id="GO:0008270">
    <property type="term" value="F:zinc ion binding"/>
    <property type="evidence" value="ECO:0007669"/>
    <property type="project" value="UniProtKB-KW"/>
</dbReference>
<dbReference type="InterPro" id="IPR038765">
    <property type="entry name" value="Papain-like_cys_pep_sf"/>
</dbReference>
<evidence type="ECO:0000256" key="7">
    <source>
        <dbReference type="ARBA" id="ARBA00022801"/>
    </source>
</evidence>
<evidence type="ECO:0000313" key="14">
    <source>
        <dbReference type="EMBL" id="CAG9310376.1"/>
    </source>
</evidence>
<dbReference type="PANTHER" id="PTHR10183">
    <property type="entry name" value="CALPAIN"/>
    <property type="match status" value="1"/>
</dbReference>
<evidence type="ECO:0000256" key="6">
    <source>
        <dbReference type="ARBA" id="ARBA00022771"/>
    </source>
</evidence>
<keyword evidence="5" id="KW-0677">Repeat</keyword>
<evidence type="ECO:0000313" key="15">
    <source>
        <dbReference type="Proteomes" id="UP001162131"/>
    </source>
</evidence>
<dbReference type="PROSITE" id="PS50203">
    <property type="entry name" value="CALPAIN_CAT"/>
    <property type="match status" value="1"/>
</dbReference>
<evidence type="ECO:0000256" key="10">
    <source>
        <dbReference type="PIRSR" id="PIRSR622684-1"/>
    </source>
</evidence>
<organism evidence="14 15">
    <name type="scientific">Blepharisma stoltei</name>
    <dbReference type="NCBI Taxonomy" id="1481888"/>
    <lineage>
        <taxon>Eukaryota</taxon>
        <taxon>Sar</taxon>
        <taxon>Alveolata</taxon>
        <taxon>Ciliophora</taxon>
        <taxon>Postciliodesmatophora</taxon>
        <taxon>Heterotrichea</taxon>
        <taxon>Heterotrichida</taxon>
        <taxon>Blepharismidae</taxon>
        <taxon>Blepharisma</taxon>
    </lineage>
</organism>
<dbReference type="AlphaFoldDB" id="A0AAU9IAG3"/>
<dbReference type="SMART" id="SM00230">
    <property type="entry name" value="CysPc"/>
    <property type="match status" value="1"/>
</dbReference>
<evidence type="ECO:0000259" key="13">
    <source>
        <dbReference type="PROSITE" id="PS50203"/>
    </source>
</evidence>
<feature type="active site" evidence="10 11">
    <location>
        <position position="366"/>
    </location>
</feature>
<dbReference type="PANTHER" id="PTHR10183:SF379">
    <property type="entry name" value="CALPAIN-5"/>
    <property type="match status" value="1"/>
</dbReference>
<evidence type="ECO:0000256" key="11">
    <source>
        <dbReference type="PROSITE-ProRule" id="PRU00239"/>
    </source>
</evidence>
<dbReference type="CDD" id="cd00044">
    <property type="entry name" value="CysPc"/>
    <property type="match status" value="1"/>
</dbReference>
<reference evidence="14" key="1">
    <citation type="submission" date="2021-09" db="EMBL/GenBank/DDBJ databases">
        <authorList>
            <consortium name="AG Swart"/>
            <person name="Singh M."/>
            <person name="Singh A."/>
            <person name="Seah K."/>
            <person name="Emmerich C."/>
        </authorList>
    </citation>
    <scope>NUCLEOTIDE SEQUENCE</scope>
    <source>
        <strain evidence="14">ATCC30299</strain>
    </source>
</reference>
<feature type="active site" evidence="10 11">
    <location>
        <position position="342"/>
    </location>
</feature>
<feature type="region of interest" description="Disordered" evidence="12">
    <location>
        <begin position="1"/>
        <end position="81"/>
    </location>
</feature>
<evidence type="ECO:0000256" key="4">
    <source>
        <dbReference type="ARBA" id="ARBA00022723"/>
    </source>
</evidence>
<dbReference type="SUPFAM" id="SSF54001">
    <property type="entry name" value="Cysteine proteinases"/>
    <property type="match status" value="1"/>
</dbReference>
<evidence type="ECO:0000256" key="9">
    <source>
        <dbReference type="ARBA" id="ARBA00022833"/>
    </source>
</evidence>
<keyword evidence="6" id="KW-0863">Zinc-finger</keyword>
<dbReference type="Gene3D" id="3.90.70.10">
    <property type="entry name" value="Cysteine proteinases"/>
    <property type="match status" value="1"/>
</dbReference>
<dbReference type="InterPro" id="IPR001300">
    <property type="entry name" value="Peptidase_C2_calpain_cat"/>
</dbReference>
<evidence type="ECO:0000256" key="8">
    <source>
        <dbReference type="ARBA" id="ARBA00022807"/>
    </source>
</evidence>
<dbReference type="PRINTS" id="PR00704">
    <property type="entry name" value="CALPAIN"/>
</dbReference>
<gene>
    <name evidence="14" type="ORF">BSTOLATCC_MIC1227</name>
</gene>
<evidence type="ECO:0000256" key="1">
    <source>
        <dbReference type="ARBA" id="ARBA00007623"/>
    </source>
</evidence>
<dbReference type="EMBL" id="CAJZBQ010000002">
    <property type="protein sequence ID" value="CAG9310376.1"/>
    <property type="molecule type" value="Genomic_DNA"/>
</dbReference>
<keyword evidence="8 11" id="KW-0788">Thiol protease</keyword>
<keyword evidence="9" id="KW-0862">Zinc</keyword>
<dbReference type="GO" id="GO:0004198">
    <property type="term" value="F:calcium-dependent cysteine-type endopeptidase activity"/>
    <property type="evidence" value="ECO:0007669"/>
    <property type="project" value="InterPro"/>
</dbReference>
<keyword evidence="15" id="KW-1185">Reference proteome</keyword>
<evidence type="ECO:0000256" key="3">
    <source>
        <dbReference type="ARBA" id="ARBA00022670"/>
    </source>
</evidence>
<evidence type="ECO:0000256" key="2">
    <source>
        <dbReference type="ARBA" id="ARBA00022553"/>
    </source>
</evidence>
<proteinExistence type="inferred from homology"/>
<keyword evidence="7 11" id="KW-0378">Hydrolase</keyword>
<dbReference type="Proteomes" id="UP001162131">
    <property type="component" value="Unassembled WGS sequence"/>
</dbReference>
<feature type="domain" description="Calpain catalytic" evidence="13">
    <location>
        <begin position="123"/>
        <end position="422"/>
    </location>
</feature>
<name>A0AAU9IAG3_9CILI</name>
<dbReference type="InterPro" id="IPR022684">
    <property type="entry name" value="Calpain_cysteine_protease"/>
</dbReference>
<dbReference type="PROSITE" id="PS00139">
    <property type="entry name" value="THIOL_PROTEASE_CYS"/>
    <property type="match status" value="1"/>
</dbReference>